<feature type="transmembrane region" description="Helical" evidence="5">
    <location>
        <begin position="64"/>
        <end position="82"/>
    </location>
</feature>
<keyword evidence="2 5" id="KW-0812">Transmembrane</keyword>
<gene>
    <name evidence="6" type="ORF">LSH36_11g04006</name>
</gene>
<comment type="caution">
    <text evidence="6">The sequence shown here is derived from an EMBL/GenBank/DDBJ whole genome shotgun (WGS) entry which is preliminary data.</text>
</comment>
<dbReference type="EMBL" id="JAODUP010000011">
    <property type="protein sequence ID" value="KAK2169300.1"/>
    <property type="molecule type" value="Genomic_DNA"/>
</dbReference>
<dbReference type="Pfam" id="PF00335">
    <property type="entry name" value="Tetraspanin"/>
    <property type="match status" value="1"/>
</dbReference>
<evidence type="ECO:0000256" key="1">
    <source>
        <dbReference type="ARBA" id="ARBA00004141"/>
    </source>
</evidence>
<evidence type="ECO:0000313" key="6">
    <source>
        <dbReference type="EMBL" id="KAK2169300.1"/>
    </source>
</evidence>
<feature type="transmembrane region" description="Helical" evidence="5">
    <location>
        <begin position="20"/>
        <end position="44"/>
    </location>
</feature>
<evidence type="ECO:0000256" key="5">
    <source>
        <dbReference type="SAM" id="Phobius"/>
    </source>
</evidence>
<organism evidence="6 7">
    <name type="scientific">Paralvinella palmiformis</name>
    <dbReference type="NCBI Taxonomy" id="53620"/>
    <lineage>
        <taxon>Eukaryota</taxon>
        <taxon>Metazoa</taxon>
        <taxon>Spiralia</taxon>
        <taxon>Lophotrochozoa</taxon>
        <taxon>Annelida</taxon>
        <taxon>Polychaeta</taxon>
        <taxon>Sedentaria</taxon>
        <taxon>Canalipalpata</taxon>
        <taxon>Terebellida</taxon>
        <taxon>Terebelliformia</taxon>
        <taxon>Alvinellidae</taxon>
        <taxon>Paralvinella</taxon>
    </lineage>
</organism>
<keyword evidence="7" id="KW-1185">Reference proteome</keyword>
<dbReference type="PANTHER" id="PTHR19282:SF515">
    <property type="entry name" value="TETRASPANIN"/>
    <property type="match status" value="1"/>
</dbReference>
<keyword evidence="3 5" id="KW-1133">Transmembrane helix</keyword>
<evidence type="ECO:0000256" key="3">
    <source>
        <dbReference type="ARBA" id="ARBA00022989"/>
    </source>
</evidence>
<comment type="subcellular location">
    <subcellularLocation>
        <location evidence="1">Membrane</location>
        <topology evidence="1">Multi-pass membrane protein</topology>
    </subcellularLocation>
</comment>
<dbReference type="PANTHER" id="PTHR19282">
    <property type="entry name" value="TETRASPANIN"/>
    <property type="match status" value="1"/>
</dbReference>
<dbReference type="AlphaFoldDB" id="A0AAD9NGL7"/>
<dbReference type="PRINTS" id="PR00259">
    <property type="entry name" value="TMFOUR"/>
</dbReference>
<keyword evidence="4 5" id="KW-0472">Membrane</keyword>
<dbReference type="Proteomes" id="UP001208570">
    <property type="component" value="Unassembled WGS sequence"/>
</dbReference>
<accession>A0AAD9NGL7</accession>
<evidence type="ECO:0000256" key="4">
    <source>
        <dbReference type="ARBA" id="ARBA00023136"/>
    </source>
</evidence>
<reference evidence="6" key="1">
    <citation type="journal article" date="2023" name="Mol. Biol. Evol.">
        <title>Third-Generation Sequencing Reveals the Adaptive Role of the Epigenome in Three Deep-Sea Polychaetes.</title>
        <authorList>
            <person name="Perez M."/>
            <person name="Aroh O."/>
            <person name="Sun Y."/>
            <person name="Lan Y."/>
            <person name="Juniper S.K."/>
            <person name="Young C.R."/>
            <person name="Angers B."/>
            <person name="Qian P.Y."/>
        </authorList>
    </citation>
    <scope>NUCLEOTIDE SEQUENCE</scope>
    <source>
        <strain evidence="6">P08H-3</strain>
    </source>
</reference>
<protein>
    <submittedName>
        <fullName evidence="6">Uncharacterized protein</fullName>
    </submittedName>
</protein>
<name>A0AAD9NGL7_9ANNE</name>
<dbReference type="GO" id="GO:0005886">
    <property type="term" value="C:plasma membrane"/>
    <property type="evidence" value="ECO:0007669"/>
    <property type="project" value="TreeGrafter"/>
</dbReference>
<feature type="transmembrane region" description="Helical" evidence="5">
    <location>
        <begin position="94"/>
        <end position="117"/>
    </location>
</feature>
<dbReference type="InterPro" id="IPR018499">
    <property type="entry name" value="Tetraspanin/Peripherin"/>
</dbReference>
<evidence type="ECO:0000313" key="7">
    <source>
        <dbReference type="Proteomes" id="UP001208570"/>
    </source>
</evidence>
<sequence>MAVKRTKSDSKPPREPYFCIKYTLFATNFLVWVGGVCLIVIGVWSRLEKAQLNNLSGLPTDPAFFLVSVGVVIFLTTIFGCMGSVKENVAFLKIFCVLMVIVFVLQAVASILAFIFLDKVDSFLLAYVKRAIISYQRNDELEINIDYIQKRLVAILLAHALIRVVVLSKLKTNSTHRYRPWTTRKQPQNYVIYPTPPKYPITSTQGEVNLTRL</sequence>
<proteinExistence type="predicted"/>
<evidence type="ECO:0000256" key="2">
    <source>
        <dbReference type="ARBA" id="ARBA00022692"/>
    </source>
</evidence>